<dbReference type="HOGENOM" id="CLU_888365_0_0_12"/>
<keyword evidence="2" id="KW-1185">Reference proteome</keyword>
<dbReference type="EMBL" id="CP002959">
    <property type="protein sequence ID" value="AFM13964.1"/>
    <property type="molecule type" value="Genomic_DNA"/>
</dbReference>
<sequence length="313" mass="33967">MRESLAGSLKTQLVKAKKFDVLEISTAKTILPELKTDSLDAIGAANLAKQLNCEAVTRGRFFVNGKQFRLEMEGIDALTGNIVSAEKSDGKLDGEMFKTIDQVVETLSADMTLKLPNMSPDQVHRNQAVEQKLGGVDGNSIQEKPQPIKPAHIGEKDKLVALKLNTNAYISVGLPIGKIAEHLGVHYGVRGTIWANALYSWLNPLIILDAINARGKNINGMFFYYAGTGLTYPISIQNGVSLMPFATFGISGGNLDYQGGYGFTLPAIDSGVFAEMPLTTDWKIATSLSYRHVFDQFVPAISIQFSVGVGYAF</sequence>
<evidence type="ECO:0000313" key="1">
    <source>
        <dbReference type="EMBL" id="AFM13964.1"/>
    </source>
</evidence>
<gene>
    <name evidence="1" type="ordered locus">Turpa_3326</name>
</gene>
<dbReference type="AlphaFoldDB" id="I4B9K7"/>
<dbReference type="KEGG" id="tpx:Turpa_3326"/>
<name>I4B9K7_TURPD</name>
<evidence type="ECO:0000313" key="2">
    <source>
        <dbReference type="Proteomes" id="UP000006048"/>
    </source>
</evidence>
<dbReference type="STRING" id="869212.Turpa_3326"/>
<proteinExistence type="predicted"/>
<organism evidence="1 2">
    <name type="scientific">Turneriella parva (strain ATCC BAA-1111 / DSM 21527 / NCTC 11395 / H)</name>
    <name type="common">Leptospira parva</name>
    <dbReference type="NCBI Taxonomy" id="869212"/>
    <lineage>
        <taxon>Bacteria</taxon>
        <taxon>Pseudomonadati</taxon>
        <taxon>Spirochaetota</taxon>
        <taxon>Spirochaetia</taxon>
        <taxon>Leptospirales</taxon>
        <taxon>Leptospiraceae</taxon>
        <taxon>Turneriella</taxon>
    </lineage>
</organism>
<protein>
    <submittedName>
        <fullName evidence="1">Uncharacterized protein</fullName>
    </submittedName>
</protein>
<accession>I4B9K7</accession>
<dbReference type="Gene3D" id="3.40.50.10610">
    <property type="entry name" value="ABC-type transport auxiliary lipoprotein component"/>
    <property type="match status" value="1"/>
</dbReference>
<dbReference type="Proteomes" id="UP000006048">
    <property type="component" value="Chromosome"/>
</dbReference>
<reference evidence="1 2" key="1">
    <citation type="submission" date="2012-06" db="EMBL/GenBank/DDBJ databases">
        <title>The complete chromosome of genome of Turneriella parva DSM 21527.</title>
        <authorList>
            <consortium name="US DOE Joint Genome Institute (JGI-PGF)"/>
            <person name="Lucas S."/>
            <person name="Han J."/>
            <person name="Lapidus A."/>
            <person name="Bruce D."/>
            <person name="Goodwin L."/>
            <person name="Pitluck S."/>
            <person name="Peters L."/>
            <person name="Kyrpides N."/>
            <person name="Mavromatis K."/>
            <person name="Ivanova N."/>
            <person name="Mikhailova N."/>
            <person name="Chertkov O."/>
            <person name="Detter J.C."/>
            <person name="Tapia R."/>
            <person name="Han C."/>
            <person name="Land M."/>
            <person name="Hauser L."/>
            <person name="Markowitz V."/>
            <person name="Cheng J.-F."/>
            <person name="Hugenholtz P."/>
            <person name="Woyke T."/>
            <person name="Wu D."/>
            <person name="Gronow S."/>
            <person name="Wellnitz S."/>
            <person name="Brambilla E."/>
            <person name="Klenk H.-P."/>
            <person name="Eisen J.A."/>
        </authorList>
    </citation>
    <scope>NUCLEOTIDE SEQUENCE [LARGE SCALE GENOMIC DNA]</scope>
    <source>
        <strain evidence="2">ATCC BAA-1111 / DSM 21527 / NCTC 11395 / H</strain>
    </source>
</reference>